<accession>A0AAQ3N955</accession>
<dbReference type="EMBL" id="CP144695">
    <property type="protein sequence ID" value="WVZ04645.1"/>
    <property type="molecule type" value="Genomic_DNA"/>
</dbReference>
<protein>
    <recommendedName>
        <fullName evidence="1">DUF659 domain-containing protein</fullName>
    </recommendedName>
</protein>
<dbReference type="Pfam" id="PF04937">
    <property type="entry name" value="DUF659"/>
    <property type="match status" value="1"/>
</dbReference>
<proteinExistence type="predicted"/>
<reference evidence="2 3" key="1">
    <citation type="journal article" date="2023" name="Life. Sci Alliance">
        <title>Evolutionary insights into 3D genome organization and epigenetic landscape of Vigna mungo.</title>
        <authorList>
            <person name="Junaid A."/>
            <person name="Singh B."/>
            <person name="Bhatia S."/>
        </authorList>
    </citation>
    <scope>NUCLEOTIDE SEQUENCE [LARGE SCALE GENOMIC DNA]</scope>
    <source>
        <strain evidence="2">Urdbean</strain>
    </source>
</reference>
<organism evidence="2 3">
    <name type="scientific">Vigna mungo</name>
    <name type="common">Black gram</name>
    <name type="synonym">Phaseolus mungo</name>
    <dbReference type="NCBI Taxonomy" id="3915"/>
    <lineage>
        <taxon>Eukaryota</taxon>
        <taxon>Viridiplantae</taxon>
        <taxon>Streptophyta</taxon>
        <taxon>Embryophyta</taxon>
        <taxon>Tracheophyta</taxon>
        <taxon>Spermatophyta</taxon>
        <taxon>Magnoliopsida</taxon>
        <taxon>eudicotyledons</taxon>
        <taxon>Gunneridae</taxon>
        <taxon>Pentapetalae</taxon>
        <taxon>rosids</taxon>
        <taxon>fabids</taxon>
        <taxon>Fabales</taxon>
        <taxon>Fabaceae</taxon>
        <taxon>Papilionoideae</taxon>
        <taxon>50 kb inversion clade</taxon>
        <taxon>NPAAA clade</taxon>
        <taxon>indigoferoid/millettioid clade</taxon>
        <taxon>Phaseoleae</taxon>
        <taxon>Vigna</taxon>
    </lineage>
</organism>
<evidence type="ECO:0000313" key="2">
    <source>
        <dbReference type="EMBL" id="WVZ04645.1"/>
    </source>
</evidence>
<dbReference type="InterPro" id="IPR012337">
    <property type="entry name" value="RNaseH-like_sf"/>
</dbReference>
<feature type="domain" description="DUF659" evidence="1">
    <location>
        <begin position="1"/>
        <end position="67"/>
    </location>
</feature>
<sequence length="119" mass="14249">MFDNLVEEIGEENVLQVIRYNESNYVLASKSLEENRPNLYWTPYVAHCIDLILEEIGKLPLLRKTIQGEVSLIDFIYNRSITLSLLRQFTNKRELVRHITKHLLHLIYHYKDFIKRMES</sequence>
<evidence type="ECO:0000259" key="1">
    <source>
        <dbReference type="Pfam" id="PF04937"/>
    </source>
</evidence>
<dbReference type="Proteomes" id="UP001374535">
    <property type="component" value="Chromosome 6"/>
</dbReference>
<dbReference type="SUPFAM" id="SSF53098">
    <property type="entry name" value="Ribonuclease H-like"/>
    <property type="match status" value="1"/>
</dbReference>
<dbReference type="PANTHER" id="PTHR32166">
    <property type="entry name" value="OSJNBA0013A04.12 PROTEIN"/>
    <property type="match status" value="1"/>
</dbReference>
<gene>
    <name evidence="2" type="ORF">V8G54_017991</name>
</gene>
<dbReference type="PANTHER" id="PTHR32166:SF74">
    <property type="entry name" value="OS05G0256350 PROTEIN"/>
    <property type="match status" value="1"/>
</dbReference>
<evidence type="ECO:0000313" key="3">
    <source>
        <dbReference type="Proteomes" id="UP001374535"/>
    </source>
</evidence>
<keyword evidence="3" id="KW-1185">Reference proteome</keyword>
<name>A0AAQ3N955_VIGMU</name>
<dbReference type="InterPro" id="IPR007021">
    <property type="entry name" value="DUF659"/>
</dbReference>
<dbReference type="AlphaFoldDB" id="A0AAQ3N955"/>